<keyword evidence="4" id="KW-1185">Reference proteome</keyword>
<dbReference type="AlphaFoldDB" id="A0A2T7NSD8"/>
<accession>A0A2T7NSD8</accession>
<feature type="compositionally biased region" description="Polar residues" evidence="1">
    <location>
        <begin position="252"/>
        <end position="265"/>
    </location>
</feature>
<dbReference type="InterPro" id="IPR050348">
    <property type="entry name" value="Protein-Tyr_Phosphatase"/>
</dbReference>
<dbReference type="EMBL" id="PZQS01000009">
    <property type="protein sequence ID" value="PVD24062.1"/>
    <property type="molecule type" value="Genomic_DNA"/>
</dbReference>
<dbReference type="SUPFAM" id="SSF52799">
    <property type="entry name" value="(Phosphotyrosine protein) phosphatases II"/>
    <property type="match status" value="2"/>
</dbReference>
<feature type="domain" description="Tyrosine-protein phosphatase" evidence="2">
    <location>
        <begin position="59"/>
        <end position="247"/>
    </location>
</feature>
<name>A0A2T7NSD8_POMCA</name>
<feature type="region of interest" description="Disordered" evidence="1">
    <location>
        <begin position="248"/>
        <end position="275"/>
    </location>
</feature>
<dbReference type="OrthoDB" id="5981934at2759"/>
<dbReference type="GO" id="GO:0004725">
    <property type="term" value="F:protein tyrosine phosphatase activity"/>
    <property type="evidence" value="ECO:0007669"/>
    <property type="project" value="InterPro"/>
</dbReference>
<sequence>MDQALEEGEINVPQVVVELRKDRCNMVQAKDQYQFVYKAVLEAYSGYSSRVLLDGSNIVLPFLSESLYEQVDAELQMLLQMKKLDRKPVYTSARSDENINKNRNIEVLPDENYLVYLTCRVADRNQYINAVYLSLSNGLHSCARACVQNGCYWPRQMEEQRLFDSFEVSLVSHAEFGEEGHVYDLTLTYEKEPPQKVRLYHLGNWSHDLPCTTPDVLKLAELLAGSEEEQVVPPVLVQCIEREHLDGDKNKTSGLRQGDTEQLQDNDGRFSQHDCNSGNYWPKLIKDITNTDVTSPELSVDGVAKRSFPLAMLSATCLIDMVINH</sequence>
<protein>
    <recommendedName>
        <fullName evidence="2">Tyrosine-protein phosphatase domain-containing protein</fullName>
    </recommendedName>
</protein>
<dbReference type="Pfam" id="PF00102">
    <property type="entry name" value="Y_phosphatase"/>
    <property type="match status" value="2"/>
</dbReference>
<evidence type="ECO:0000259" key="2">
    <source>
        <dbReference type="PROSITE" id="PS50055"/>
    </source>
</evidence>
<evidence type="ECO:0000256" key="1">
    <source>
        <dbReference type="SAM" id="MobiDB-lite"/>
    </source>
</evidence>
<dbReference type="InterPro" id="IPR000242">
    <property type="entry name" value="PTP_cat"/>
</dbReference>
<dbReference type="Gene3D" id="3.90.190.10">
    <property type="entry name" value="Protein tyrosine phosphatase superfamily"/>
    <property type="match status" value="3"/>
</dbReference>
<dbReference type="InterPro" id="IPR029021">
    <property type="entry name" value="Prot-tyrosine_phosphatase-like"/>
</dbReference>
<reference evidence="3 4" key="1">
    <citation type="submission" date="2018-04" db="EMBL/GenBank/DDBJ databases">
        <title>The genome of golden apple snail Pomacea canaliculata provides insight into stress tolerance and invasive adaptation.</title>
        <authorList>
            <person name="Liu C."/>
            <person name="Liu B."/>
            <person name="Ren Y."/>
            <person name="Zhang Y."/>
            <person name="Wang H."/>
            <person name="Li S."/>
            <person name="Jiang F."/>
            <person name="Yin L."/>
            <person name="Zhang G."/>
            <person name="Qian W."/>
            <person name="Fan W."/>
        </authorList>
    </citation>
    <scope>NUCLEOTIDE SEQUENCE [LARGE SCALE GENOMIC DNA]</scope>
    <source>
        <strain evidence="3">SZHN2017</strain>
        <tissue evidence="3">Muscle</tissue>
    </source>
</reference>
<dbReference type="PANTHER" id="PTHR19134:SF449">
    <property type="entry name" value="TYROSINE-PROTEIN PHOSPHATASE 1"/>
    <property type="match status" value="1"/>
</dbReference>
<dbReference type="PANTHER" id="PTHR19134">
    <property type="entry name" value="RECEPTOR-TYPE TYROSINE-PROTEIN PHOSPHATASE"/>
    <property type="match status" value="1"/>
</dbReference>
<dbReference type="STRING" id="400727.A0A2T7NSD8"/>
<organism evidence="3 4">
    <name type="scientific">Pomacea canaliculata</name>
    <name type="common">Golden apple snail</name>
    <dbReference type="NCBI Taxonomy" id="400727"/>
    <lineage>
        <taxon>Eukaryota</taxon>
        <taxon>Metazoa</taxon>
        <taxon>Spiralia</taxon>
        <taxon>Lophotrochozoa</taxon>
        <taxon>Mollusca</taxon>
        <taxon>Gastropoda</taxon>
        <taxon>Caenogastropoda</taxon>
        <taxon>Architaenioglossa</taxon>
        <taxon>Ampullarioidea</taxon>
        <taxon>Ampullariidae</taxon>
        <taxon>Pomacea</taxon>
    </lineage>
</organism>
<gene>
    <name evidence="3" type="ORF">C0Q70_14532</name>
</gene>
<dbReference type="Proteomes" id="UP000245119">
    <property type="component" value="Linkage Group LG9"/>
</dbReference>
<evidence type="ECO:0000313" key="4">
    <source>
        <dbReference type="Proteomes" id="UP000245119"/>
    </source>
</evidence>
<evidence type="ECO:0000313" key="3">
    <source>
        <dbReference type="EMBL" id="PVD24062.1"/>
    </source>
</evidence>
<comment type="caution">
    <text evidence="3">The sequence shown here is derived from an EMBL/GenBank/DDBJ whole genome shotgun (WGS) entry which is preliminary data.</text>
</comment>
<dbReference type="PROSITE" id="PS50055">
    <property type="entry name" value="TYR_PHOSPHATASE_PTP"/>
    <property type="match status" value="1"/>
</dbReference>
<proteinExistence type="predicted"/>